<proteinExistence type="inferred from homology"/>
<protein>
    <submittedName>
        <fullName evidence="3">NAD(P)-dependent oxidoreductase</fullName>
    </submittedName>
</protein>
<comment type="similarity">
    <text evidence="1">Belongs to the NAD(P)-dependent epimerase/dehydratase family.</text>
</comment>
<dbReference type="PANTHER" id="PTHR43000">
    <property type="entry name" value="DTDP-D-GLUCOSE 4,6-DEHYDRATASE-RELATED"/>
    <property type="match status" value="1"/>
</dbReference>
<dbReference type="InterPro" id="IPR001509">
    <property type="entry name" value="Epimerase_deHydtase"/>
</dbReference>
<dbReference type="Pfam" id="PF01370">
    <property type="entry name" value="Epimerase"/>
    <property type="match status" value="1"/>
</dbReference>
<feature type="domain" description="NAD-dependent epimerase/dehydratase" evidence="2">
    <location>
        <begin position="10"/>
        <end position="257"/>
    </location>
</feature>
<dbReference type="SUPFAM" id="SSF51735">
    <property type="entry name" value="NAD(P)-binding Rossmann-fold domains"/>
    <property type="match status" value="1"/>
</dbReference>
<evidence type="ECO:0000256" key="1">
    <source>
        <dbReference type="ARBA" id="ARBA00007637"/>
    </source>
</evidence>
<comment type="caution">
    <text evidence="3">The sequence shown here is derived from an EMBL/GenBank/DDBJ whole genome shotgun (WGS) entry which is preliminary data.</text>
</comment>
<dbReference type="EMBL" id="JACEGA010000001">
    <property type="protein sequence ID" value="MBB2182847.1"/>
    <property type="molecule type" value="Genomic_DNA"/>
</dbReference>
<dbReference type="Proteomes" id="UP000574276">
    <property type="component" value="Unassembled WGS sequence"/>
</dbReference>
<dbReference type="Gene3D" id="3.40.50.720">
    <property type="entry name" value="NAD(P)-binding Rossmann-like Domain"/>
    <property type="match status" value="1"/>
</dbReference>
<reference evidence="3 4" key="1">
    <citation type="submission" date="2020-07" db="EMBL/GenBank/DDBJ databases">
        <title>Characterization and genome sequencing of isolate MD1, a novel member within the family Lachnospiraceae.</title>
        <authorList>
            <person name="Rettenmaier R."/>
            <person name="Di Bello L."/>
            <person name="Zinser C."/>
            <person name="Scheitz K."/>
            <person name="Liebl W."/>
            <person name="Zverlov V."/>
        </authorList>
    </citation>
    <scope>NUCLEOTIDE SEQUENCE [LARGE SCALE GENOMIC DNA]</scope>
    <source>
        <strain evidence="3 4">MD1</strain>
    </source>
</reference>
<organism evidence="3 4">
    <name type="scientific">Variimorphobacter saccharofermentans</name>
    <dbReference type="NCBI Taxonomy" id="2755051"/>
    <lineage>
        <taxon>Bacteria</taxon>
        <taxon>Bacillati</taxon>
        <taxon>Bacillota</taxon>
        <taxon>Clostridia</taxon>
        <taxon>Lachnospirales</taxon>
        <taxon>Lachnospiraceae</taxon>
        <taxon>Variimorphobacter</taxon>
    </lineage>
</organism>
<dbReference type="InterPro" id="IPR036291">
    <property type="entry name" value="NAD(P)-bd_dom_sf"/>
</dbReference>
<keyword evidence="4" id="KW-1185">Reference proteome</keyword>
<sequence length="340" mass="38116">MGNAFEGLRVLVTGATGLIGSYLVRRLLSEGAIVIATGRKEEKLKYVFKEFVENSKLILYAFNISYGIPDDLGELDYVFHAASPISGDEIKDKPVNTIEANIFGTRNCLEYIKKQGETCGKKGKVVIFSSATVYGTSLKNIGHDLIVNEENTDNAEVLSGLSTPYSESKRMVEVMAYAYYRQYGVDVVVSRISYVYGYIRNYPKTAFYEFINNYINNKDIVINNGGMARRDNIFVEDVINGLLLIAKNGISGEAYNISSNGEKNNYLAIDEIAEVIIEQGKLIRHNNSKVIKKQPNLIRLPGIQISNEKIKSLGWEVNTDIYDGIKNIIMAFYKEKDIDE</sequence>
<evidence type="ECO:0000313" key="4">
    <source>
        <dbReference type="Proteomes" id="UP000574276"/>
    </source>
</evidence>
<gene>
    <name evidence="3" type="ORF">H0486_08160</name>
</gene>
<dbReference type="AlphaFoldDB" id="A0A839K082"/>
<evidence type="ECO:0000259" key="2">
    <source>
        <dbReference type="Pfam" id="PF01370"/>
    </source>
</evidence>
<name>A0A839K082_9FIRM</name>
<dbReference type="RefSeq" id="WP_228352536.1">
    <property type="nucleotide sequence ID" value="NZ_JACEGA010000001.1"/>
</dbReference>
<accession>A0A839K082</accession>
<evidence type="ECO:0000313" key="3">
    <source>
        <dbReference type="EMBL" id="MBB2182847.1"/>
    </source>
</evidence>